<comment type="caution">
    <text evidence="2">The sequence shown here is derived from an EMBL/GenBank/DDBJ whole genome shotgun (WGS) entry which is preliminary data.</text>
</comment>
<proteinExistence type="predicted"/>
<feature type="transmembrane region" description="Helical" evidence="1">
    <location>
        <begin position="9"/>
        <end position="28"/>
    </location>
</feature>
<protein>
    <submittedName>
        <fullName evidence="2">Uncharacterized protein</fullName>
    </submittedName>
</protein>
<evidence type="ECO:0000313" key="3">
    <source>
        <dbReference type="Proteomes" id="UP000034231"/>
    </source>
</evidence>
<name>A0A0G0IHA4_9BACT</name>
<dbReference type="EMBL" id="LBTX01000006">
    <property type="protein sequence ID" value="KKQ50385.1"/>
    <property type="molecule type" value="Genomic_DNA"/>
</dbReference>
<organism evidence="2 3">
    <name type="scientific">Candidatus Shapirobacteria bacterium GW2011_GWE1_38_10</name>
    <dbReference type="NCBI Taxonomy" id="1618488"/>
    <lineage>
        <taxon>Bacteria</taxon>
        <taxon>Candidatus Shapironibacteriota</taxon>
    </lineage>
</organism>
<reference evidence="2 3" key="1">
    <citation type="journal article" date="2015" name="Nature">
        <title>rRNA introns, odd ribosomes, and small enigmatic genomes across a large radiation of phyla.</title>
        <authorList>
            <person name="Brown C.T."/>
            <person name="Hug L.A."/>
            <person name="Thomas B.C."/>
            <person name="Sharon I."/>
            <person name="Castelle C.J."/>
            <person name="Singh A."/>
            <person name="Wilkins M.J."/>
            <person name="Williams K.H."/>
            <person name="Banfield J.F."/>
        </authorList>
    </citation>
    <scope>NUCLEOTIDE SEQUENCE [LARGE SCALE GENOMIC DNA]</scope>
</reference>
<gene>
    <name evidence="2" type="ORF">US68_C0006G0065</name>
</gene>
<dbReference type="AlphaFoldDB" id="A0A0G0IHA4"/>
<accession>A0A0G0IHA4</accession>
<evidence type="ECO:0000313" key="2">
    <source>
        <dbReference type="EMBL" id="KKQ50385.1"/>
    </source>
</evidence>
<keyword evidence="1" id="KW-0812">Transmembrane</keyword>
<keyword evidence="1" id="KW-1133">Transmembrane helix</keyword>
<sequence length="67" mass="7366">MDNKITPTGYLLIVTFFVLLGYAAWISAKSIDWDVLKKMENSPLSLPTPVVVQNSTPSATPTVDLKK</sequence>
<keyword evidence="1" id="KW-0472">Membrane</keyword>
<evidence type="ECO:0000256" key="1">
    <source>
        <dbReference type="SAM" id="Phobius"/>
    </source>
</evidence>
<dbReference type="Proteomes" id="UP000034231">
    <property type="component" value="Unassembled WGS sequence"/>
</dbReference>